<dbReference type="Gene3D" id="3.30.565.60">
    <property type="match status" value="1"/>
</dbReference>
<proteinExistence type="predicted"/>
<dbReference type="PANTHER" id="PTHR30595:SF6">
    <property type="entry name" value="SCHLAFEN ALBA-2 DOMAIN-CONTAINING PROTEIN"/>
    <property type="match status" value="1"/>
</dbReference>
<protein>
    <recommendedName>
        <fullName evidence="1">Schlafen AlbA-2 domain-containing protein</fullName>
    </recommendedName>
</protein>
<reference evidence="2 3" key="1">
    <citation type="submission" date="2024-02" db="EMBL/GenBank/DDBJ databases">
        <title>Haloferula sargassicola NBRC 104335.</title>
        <authorList>
            <person name="Ichikawa N."/>
            <person name="Katano-Makiyama Y."/>
            <person name="Hidaka K."/>
        </authorList>
    </citation>
    <scope>NUCLEOTIDE SEQUENCE [LARGE SCALE GENOMIC DNA]</scope>
    <source>
        <strain evidence="2 3">NBRC 104335</strain>
    </source>
</reference>
<dbReference type="PANTHER" id="PTHR30595">
    <property type="entry name" value="GLPR-RELATED TRANSCRIPTIONAL REPRESSOR"/>
    <property type="match status" value="1"/>
</dbReference>
<dbReference type="EMBL" id="BAABRI010000006">
    <property type="protein sequence ID" value="GAA5482172.1"/>
    <property type="molecule type" value="Genomic_DNA"/>
</dbReference>
<evidence type="ECO:0000313" key="3">
    <source>
        <dbReference type="Proteomes" id="UP001476282"/>
    </source>
</evidence>
<organism evidence="2 3">
    <name type="scientific">Haloferula sargassicola</name>
    <dbReference type="NCBI Taxonomy" id="490096"/>
    <lineage>
        <taxon>Bacteria</taxon>
        <taxon>Pseudomonadati</taxon>
        <taxon>Verrucomicrobiota</taxon>
        <taxon>Verrucomicrobiia</taxon>
        <taxon>Verrucomicrobiales</taxon>
        <taxon>Verrucomicrobiaceae</taxon>
        <taxon>Haloferula</taxon>
    </lineage>
</organism>
<sequence>MLNAGGGVLVYGIADDGTVEDLHQGGGFLSSDPPDLDAYRKLVHDFIKPPAIIEREEVFLSGGELVFLYHVDQDYERLFQRSDNEAVYLRVADDNKGPLNREEVGKLEYNRGIRVFEDEVREDFDPGDLDRALCESYREAVRYEGPFPDLAVKRHLAVRRDGAVKYKNAAILLFAKDPEAYIRNATVRYVRYEGTERRSGSEFNVIKDQRFEGGIPALIRELETFLEASFRDYYFLDMEKGRFLRVPEFPKDAWLEGVVNALCHRSYNIQGNPIMIRHFDDRLEIANSGPLPAQVTVENIEHERFARNVRIARALSDFGYVRELNEGVPRIYRAMREFTLEKPEYSVDGTTVTLTLRNKVSDHKETILADVFDEIESDWPLLNASQQRLIQLLFERQEATVPQMAAALELSEKAIRYNLKRLDGLRIVERLSEKVRDPNAVYRFRSG</sequence>
<gene>
    <name evidence="2" type="ORF">Hsar01_01389</name>
</gene>
<feature type="domain" description="Schlafen AlbA-2" evidence="1">
    <location>
        <begin position="1"/>
        <end position="96"/>
    </location>
</feature>
<dbReference type="InterPro" id="IPR036390">
    <property type="entry name" value="WH_DNA-bd_sf"/>
</dbReference>
<evidence type="ECO:0000259" key="1">
    <source>
        <dbReference type="Pfam" id="PF04326"/>
    </source>
</evidence>
<comment type="caution">
    <text evidence="2">The sequence shown here is derived from an EMBL/GenBank/DDBJ whole genome shotgun (WGS) entry which is preliminary data.</text>
</comment>
<dbReference type="SUPFAM" id="SSF46785">
    <property type="entry name" value="Winged helix' DNA-binding domain"/>
    <property type="match status" value="1"/>
</dbReference>
<dbReference type="InterPro" id="IPR007421">
    <property type="entry name" value="Schlafen_AlbA_2_dom"/>
</dbReference>
<dbReference type="Proteomes" id="UP001476282">
    <property type="component" value="Unassembled WGS sequence"/>
</dbReference>
<dbReference type="InterPro" id="IPR038475">
    <property type="entry name" value="RecG_C_sf"/>
</dbReference>
<name>A0ABP9ULB6_9BACT</name>
<keyword evidence="3" id="KW-1185">Reference proteome</keyword>
<accession>A0ABP9ULB6</accession>
<dbReference type="Pfam" id="PF04326">
    <property type="entry name" value="SLFN_AlbA_2"/>
    <property type="match status" value="1"/>
</dbReference>
<dbReference type="Pfam" id="PF13749">
    <property type="entry name" value="HATPase_c_4"/>
    <property type="match status" value="1"/>
</dbReference>
<evidence type="ECO:0000313" key="2">
    <source>
        <dbReference type="EMBL" id="GAA5482172.1"/>
    </source>
</evidence>